<comment type="caution">
    <text evidence="1">The sequence shown here is derived from an EMBL/GenBank/DDBJ whole genome shotgun (WGS) entry which is preliminary data.</text>
</comment>
<evidence type="ECO:0000313" key="1">
    <source>
        <dbReference type="EMBL" id="GLK88525.1"/>
    </source>
</evidence>
<name>A0A9W6NF74_9PSED</name>
<dbReference type="AlphaFoldDB" id="A0A9W6NF74"/>
<protein>
    <submittedName>
        <fullName evidence="1">Uncharacterized protein</fullName>
    </submittedName>
</protein>
<dbReference type="EMBL" id="BSFN01000003">
    <property type="protein sequence ID" value="GLK88525.1"/>
    <property type="molecule type" value="Genomic_DNA"/>
</dbReference>
<dbReference type="RefSeq" id="WP_271194733.1">
    <property type="nucleotide sequence ID" value="NZ_BSFN01000003.1"/>
</dbReference>
<proteinExistence type="predicted"/>
<keyword evidence="2" id="KW-1185">Reference proteome</keyword>
<reference evidence="1" key="1">
    <citation type="journal article" date="2014" name="Int. J. Syst. Evol. Microbiol.">
        <title>Complete genome sequence of Corynebacterium casei LMG S-19264T (=DSM 44701T), isolated from a smear-ripened cheese.</title>
        <authorList>
            <consortium name="US DOE Joint Genome Institute (JGI-PGF)"/>
            <person name="Walter F."/>
            <person name="Albersmeier A."/>
            <person name="Kalinowski J."/>
            <person name="Ruckert C."/>
        </authorList>
    </citation>
    <scope>NUCLEOTIDE SEQUENCE</scope>
    <source>
        <strain evidence="1">VKM B-2935</strain>
    </source>
</reference>
<evidence type="ECO:0000313" key="2">
    <source>
        <dbReference type="Proteomes" id="UP001143328"/>
    </source>
</evidence>
<organism evidence="1 2">
    <name type="scientific">Pseudomonas turukhanskensis</name>
    <dbReference type="NCBI Taxonomy" id="1806536"/>
    <lineage>
        <taxon>Bacteria</taxon>
        <taxon>Pseudomonadati</taxon>
        <taxon>Pseudomonadota</taxon>
        <taxon>Gammaproteobacteria</taxon>
        <taxon>Pseudomonadales</taxon>
        <taxon>Pseudomonadaceae</taxon>
        <taxon>Pseudomonas</taxon>
    </lineage>
</organism>
<gene>
    <name evidence="1" type="ORF">GCM10017655_15870</name>
</gene>
<sequence>MQMDFEPRVHVDWKIPGGELLALLQHYYPDIPIFSGAPFEALLDELSNEMAEVCFQALAPLLITHGYDLWNLDAGADDYRPTLIPSDQRQAFAAHWQKPHGGLALTPVRIEPEAPAAPAKPKRKTAKLNWLQEVHDYPAPTYVQAYNYRNGYAAITEQDEDQWLCFLIDFNPWPPTEQDVLEHRPEVDAADLQLIDASPQGSLWKRRVVRGERSGDDRYEYEIRQGNTVQRFGPAGEHWPEFEDPAVVVDGEIFERQRLYEPEQVTRIWRITPTSSEVIFEYAHDLHILPIGAGRLLFMRHNAPQCWIWDRQTPHHTTPTRPLPTHERTLVEATAYLGDDNILLFSETDRQNLEDSAYNEHVLMAWRFNLVTGATGKALLDSLGSEVRQETQIFTNQPKRKITLRTFYGQLHVSKGHGDWWVWNYHTNSFGTQALAWWWNQRSNQVLKLTSRDIPREKPPIYYVPGQDRYLAFAEHFVARLPVFDEMVAAKGEEFLRFE</sequence>
<accession>A0A9W6NF74</accession>
<dbReference type="Proteomes" id="UP001143328">
    <property type="component" value="Unassembled WGS sequence"/>
</dbReference>
<reference evidence="1" key="2">
    <citation type="submission" date="2023-01" db="EMBL/GenBank/DDBJ databases">
        <authorList>
            <person name="Sun Q."/>
            <person name="Evtushenko L."/>
        </authorList>
    </citation>
    <scope>NUCLEOTIDE SEQUENCE</scope>
    <source>
        <strain evidence="1">VKM B-2935</strain>
    </source>
</reference>